<feature type="domain" description="PASTA" evidence="17">
    <location>
        <begin position="509"/>
        <end position="575"/>
    </location>
</feature>
<dbReference type="FunFam" id="3.30.200.20:FF:000035">
    <property type="entry name" value="Serine/threonine protein kinase Stk1"/>
    <property type="match status" value="1"/>
</dbReference>
<evidence type="ECO:0000256" key="1">
    <source>
        <dbReference type="ARBA" id="ARBA00012513"/>
    </source>
</evidence>
<feature type="binding site" evidence="13">
    <location>
        <position position="40"/>
    </location>
    <ligand>
        <name>ATP</name>
        <dbReference type="ChEBI" id="CHEBI:30616"/>
    </ligand>
</feature>
<dbReference type="NCBIfam" id="NF033483">
    <property type="entry name" value="PknB_PASTA_kin"/>
    <property type="match status" value="1"/>
</dbReference>
<dbReference type="GO" id="GO:0005524">
    <property type="term" value="F:ATP binding"/>
    <property type="evidence" value="ECO:0007669"/>
    <property type="project" value="UniProtKB-UniRule"/>
</dbReference>
<feature type="compositionally biased region" description="Polar residues" evidence="14">
    <location>
        <begin position="316"/>
        <end position="330"/>
    </location>
</feature>
<dbReference type="PANTHER" id="PTHR43289">
    <property type="entry name" value="MITOGEN-ACTIVATED PROTEIN KINASE KINASE KINASE 20-RELATED"/>
    <property type="match status" value="1"/>
</dbReference>
<feature type="domain" description="Protein kinase" evidence="16">
    <location>
        <begin position="11"/>
        <end position="268"/>
    </location>
</feature>
<proteinExistence type="predicted"/>
<protein>
    <recommendedName>
        <fullName evidence="12">Serine/threonine-protein kinase PrkC</fullName>
        <ecNumber evidence="1">2.7.11.1</ecNumber>
    </recommendedName>
</protein>
<dbReference type="SMART" id="SM00740">
    <property type="entry name" value="PASTA"/>
    <property type="match status" value="3"/>
</dbReference>
<keyword evidence="6 18" id="KW-0418">Kinase</keyword>
<dbReference type="InterPro" id="IPR005543">
    <property type="entry name" value="PASTA_dom"/>
</dbReference>
<dbReference type="OrthoDB" id="9788659at2"/>
<evidence type="ECO:0000313" key="19">
    <source>
        <dbReference type="Proteomes" id="UP000618460"/>
    </source>
</evidence>
<dbReference type="SMART" id="SM00220">
    <property type="entry name" value="S_TKc"/>
    <property type="match status" value="1"/>
</dbReference>
<feature type="domain" description="PASTA" evidence="17">
    <location>
        <begin position="440"/>
        <end position="508"/>
    </location>
</feature>
<dbReference type="InterPro" id="IPR008271">
    <property type="entry name" value="Ser/Thr_kinase_AS"/>
</dbReference>
<evidence type="ECO:0000256" key="12">
    <source>
        <dbReference type="ARBA" id="ARBA00070041"/>
    </source>
</evidence>
<sequence length="672" mass="75358">MIEGRLLSDRYKVRRIIGGGGMANVYLGHDTILDREVAIKVLRLEYANDDEFITRFHREAQSATSLSHPNIVNIYDVGDEENIYYMVMEYVEGMTLKKYIQLYGPIPAEESIEIMRQLTSAIEHAHANNIVHRDIKPQNILIDPYGKVKVTDFGIALALTATSLTQTNSMLGSVHYLSPEQARGGMANEKSDIYSLGIVFFELLTGRIPFSGQSAVSIALKHLQSNTPSVRRWNPDIPQSIENIVLKSTTKDPFYRYNSVEALEEDLLTALQPNRINEAAYVPPEEEGEETKAIPIINDQNFEKNKSVEDTLVHTKNTSIQNGNAHDINQSDSNKSDKKKKKRFKPLIWISVLFIVLLGSGLFALFVLPSWLQPDDVTIPELEGETYTEALKELTDLGLDVMYEEEFSDEIPENHVIRINPNAGTNIKEGSQVTVYSSQGKATQEFSNYVGQRFDQVRRILQQKGYQEIQYDEKHSDEPEGYIIAQNNPEPNEVVVPSETTVIFVVSIGKKSVTLNDLTGMSEQAAIDYLSDQDLSGTVIDENSAEVEKGNVIRQSPSAGTEVKEDSVVEIVVSRGKKEKPPITHSVSFTVPYTGGSNGQSENNNAPQEVRIYIEDMEYDLTSLYETESIREDTPFTVRLTIASGKTATYKVERDDEVFLQKTIAYEEVEGG</sequence>
<dbReference type="PROSITE" id="PS00107">
    <property type="entry name" value="PROTEIN_KINASE_ATP"/>
    <property type="match status" value="1"/>
</dbReference>
<dbReference type="Gene3D" id="2.60.40.2560">
    <property type="match status" value="1"/>
</dbReference>
<dbReference type="CDD" id="cd14014">
    <property type="entry name" value="STKc_PknB_like"/>
    <property type="match status" value="1"/>
</dbReference>
<dbReference type="Pfam" id="PF00069">
    <property type="entry name" value="Pkinase"/>
    <property type="match status" value="1"/>
</dbReference>
<dbReference type="PROSITE" id="PS00108">
    <property type="entry name" value="PROTEIN_KINASE_ST"/>
    <property type="match status" value="1"/>
</dbReference>
<keyword evidence="19" id="KW-1185">Reference proteome</keyword>
<name>A0A917TF96_9BACI</name>
<comment type="catalytic activity">
    <reaction evidence="9">
        <text>L-threonyl-[protein] + ATP = O-phospho-L-threonyl-[protein] + ADP + H(+)</text>
        <dbReference type="Rhea" id="RHEA:46608"/>
        <dbReference type="Rhea" id="RHEA-COMP:11060"/>
        <dbReference type="Rhea" id="RHEA-COMP:11605"/>
        <dbReference type="ChEBI" id="CHEBI:15378"/>
        <dbReference type="ChEBI" id="CHEBI:30013"/>
        <dbReference type="ChEBI" id="CHEBI:30616"/>
        <dbReference type="ChEBI" id="CHEBI:61977"/>
        <dbReference type="ChEBI" id="CHEBI:456216"/>
        <dbReference type="EC" id="2.7.11.1"/>
    </reaction>
</comment>
<accession>A0A917TF96</accession>
<evidence type="ECO:0000256" key="13">
    <source>
        <dbReference type="PROSITE-ProRule" id="PRU10141"/>
    </source>
</evidence>
<evidence type="ECO:0000256" key="6">
    <source>
        <dbReference type="ARBA" id="ARBA00022777"/>
    </source>
</evidence>
<evidence type="ECO:0000256" key="7">
    <source>
        <dbReference type="ARBA" id="ARBA00022840"/>
    </source>
</evidence>
<dbReference type="GO" id="GO:0004674">
    <property type="term" value="F:protein serine/threonine kinase activity"/>
    <property type="evidence" value="ECO:0007669"/>
    <property type="project" value="UniProtKB-KW"/>
</dbReference>
<dbReference type="Gene3D" id="1.10.510.10">
    <property type="entry name" value="Transferase(Phosphotransferase) domain 1"/>
    <property type="match status" value="1"/>
</dbReference>
<evidence type="ECO:0000313" key="18">
    <source>
        <dbReference type="EMBL" id="GGM21019.1"/>
    </source>
</evidence>
<dbReference type="PROSITE" id="PS50011">
    <property type="entry name" value="PROTEIN_KINASE_DOM"/>
    <property type="match status" value="1"/>
</dbReference>
<keyword evidence="8" id="KW-0735">Signal-anchor</keyword>
<dbReference type="Gene3D" id="3.30.10.20">
    <property type="match status" value="3"/>
</dbReference>
<keyword evidence="3" id="KW-0309">Germination</keyword>
<evidence type="ECO:0000256" key="11">
    <source>
        <dbReference type="ARBA" id="ARBA00060432"/>
    </source>
</evidence>
<dbReference type="Gene3D" id="3.30.200.20">
    <property type="entry name" value="Phosphorylase Kinase, domain 1"/>
    <property type="match status" value="1"/>
</dbReference>
<dbReference type="RefSeq" id="WP_117151696.1">
    <property type="nucleotide sequence ID" value="NZ_BMLG01000001.1"/>
</dbReference>
<evidence type="ECO:0000256" key="3">
    <source>
        <dbReference type="ARBA" id="ARBA00022544"/>
    </source>
</evidence>
<feature type="region of interest" description="Disordered" evidence="14">
    <location>
        <begin position="316"/>
        <end position="337"/>
    </location>
</feature>
<evidence type="ECO:0000256" key="10">
    <source>
        <dbReference type="ARBA" id="ARBA00048679"/>
    </source>
</evidence>
<keyword evidence="7 13" id="KW-0067">ATP-binding</keyword>
<comment type="subcellular location">
    <subcellularLocation>
        <location evidence="11">Spore membrane</location>
        <topology evidence="11">Single-pass type II membrane protein</topology>
    </subcellularLocation>
</comment>
<dbReference type="EMBL" id="BMLG01000001">
    <property type="protein sequence ID" value="GGM21019.1"/>
    <property type="molecule type" value="Genomic_DNA"/>
</dbReference>
<dbReference type="GO" id="GO:0071224">
    <property type="term" value="P:cellular response to peptidoglycan"/>
    <property type="evidence" value="ECO:0007669"/>
    <property type="project" value="UniProtKB-ARBA"/>
</dbReference>
<evidence type="ECO:0000259" key="17">
    <source>
        <dbReference type="PROSITE" id="PS51178"/>
    </source>
</evidence>
<dbReference type="Pfam" id="PF03793">
    <property type="entry name" value="PASTA"/>
    <property type="match status" value="3"/>
</dbReference>
<dbReference type="GO" id="GO:0007165">
    <property type="term" value="P:signal transduction"/>
    <property type="evidence" value="ECO:0007669"/>
    <property type="project" value="UniProtKB-ARBA"/>
</dbReference>
<organism evidence="18 19">
    <name type="scientific">Paraliobacillus quinghaiensis</name>
    <dbReference type="NCBI Taxonomy" id="470815"/>
    <lineage>
        <taxon>Bacteria</taxon>
        <taxon>Bacillati</taxon>
        <taxon>Bacillota</taxon>
        <taxon>Bacilli</taxon>
        <taxon>Bacillales</taxon>
        <taxon>Bacillaceae</taxon>
        <taxon>Paraliobacillus</taxon>
    </lineage>
</organism>
<dbReference type="GO" id="GO:0009847">
    <property type="term" value="P:spore germination"/>
    <property type="evidence" value="ECO:0007669"/>
    <property type="project" value="UniProtKB-ARBA"/>
</dbReference>
<dbReference type="InterPro" id="IPR017441">
    <property type="entry name" value="Protein_kinase_ATP_BS"/>
</dbReference>
<dbReference type="InterPro" id="IPR011009">
    <property type="entry name" value="Kinase-like_dom_sf"/>
</dbReference>
<feature type="domain" description="PASTA" evidence="17">
    <location>
        <begin position="373"/>
        <end position="439"/>
    </location>
</feature>
<evidence type="ECO:0000256" key="15">
    <source>
        <dbReference type="SAM" id="Phobius"/>
    </source>
</evidence>
<keyword evidence="15" id="KW-1133">Transmembrane helix</keyword>
<evidence type="ECO:0000259" key="16">
    <source>
        <dbReference type="PROSITE" id="PS50011"/>
    </source>
</evidence>
<reference evidence="18" key="2">
    <citation type="submission" date="2020-09" db="EMBL/GenBank/DDBJ databases">
        <authorList>
            <person name="Sun Q."/>
            <person name="Zhou Y."/>
        </authorList>
    </citation>
    <scope>NUCLEOTIDE SEQUENCE</scope>
    <source>
        <strain evidence="18">CGMCC 1.6333</strain>
    </source>
</reference>
<evidence type="ECO:0000256" key="4">
    <source>
        <dbReference type="ARBA" id="ARBA00022679"/>
    </source>
</evidence>
<dbReference type="PANTHER" id="PTHR43289:SF34">
    <property type="entry name" value="SERINE_THREONINE-PROTEIN KINASE YBDM-RELATED"/>
    <property type="match status" value="1"/>
</dbReference>
<evidence type="ECO:0000256" key="2">
    <source>
        <dbReference type="ARBA" id="ARBA00022527"/>
    </source>
</evidence>
<dbReference type="CDD" id="cd06577">
    <property type="entry name" value="PASTA_pknB"/>
    <property type="match status" value="3"/>
</dbReference>
<evidence type="ECO:0000256" key="8">
    <source>
        <dbReference type="ARBA" id="ARBA00022968"/>
    </source>
</evidence>
<keyword evidence="15" id="KW-0812">Transmembrane</keyword>
<dbReference type="SUPFAM" id="SSF56112">
    <property type="entry name" value="Protein kinase-like (PK-like)"/>
    <property type="match status" value="1"/>
</dbReference>
<dbReference type="Proteomes" id="UP000618460">
    <property type="component" value="Unassembled WGS sequence"/>
</dbReference>
<evidence type="ECO:0000256" key="14">
    <source>
        <dbReference type="SAM" id="MobiDB-lite"/>
    </source>
</evidence>
<keyword evidence="5 13" id="KW-0547">Nucleotide-binding</keyword>
<dbReference type="AlphaFoldDB" id="A0A917TF96"/>
<keyword evidence="15" id="KW-0472">Membrane</keyword>
<comment type="catalytic activity">
    <reaction evidence="10">
        <text>L-seryl-[protein] + ATP = O-phospho-L-seryl-[protein] + ADP + H(+)</text>
        <dbReference type="Rhea" id="RHEA:17989"/>
        <dbReference type="Rhea" id="RHEA-COMP:9863"/>
        <dbReference type="Rhea" id="RHEA-COMP:11604"/>
        <dbReference type="ChEBI" id="CHEBI:15378"/>
        <dbReference type="ChEBI" id="CHEBI:29999"/>
        <dbReference type="ChEBI" id="CHEBI:30616"/>
        <dbReference type="ChEBI" id="CHEBI:83421"/>
        <dbReference type="ChEBI" id="CHEBI:456216"/>
        <dbReference type="EC" id="2.7.11.1"/>
    </reaction>
</comment>
<dbReference type="EC" id="2.7.11.1" evidence="1"/>
<comment type="caution">
    <text evidence="18">The sequence shown here is derived from an EMBL/GenBank/DDBJ whole genome shotgun (WGS) entry which is preliminary data.</text>
</comment>
<reference evidence="18" key="1">
    <citation type="journal article" date="2014" name="Int. J. Syst. Evol. Microbiol.">
        <title>Complete genome sequence of Corynebacterium casei LMG S-19264T (=DSM 44701T), isolated from a smear-ripened cheese.</title>
        <authorList>
            <consortium name="US DOE Joint Genome Institute (JGI-PGF)"/>
            <person name="Walter F."/>
            <person name="Albersmeier A."/>
            <person name="Kalinowski J."/>
            <person name="Ruckert C."/>
        </authorList>
    </citation>
    <scope>NUCLEOTIDE SEQUENCE</scope>
    <source>
        <strain evidence="18">CGMCC 1.6333</strain>
    </source>
</reference>
<evidence type="ECO:0000256" key="5">
    <source>
        <dbReference type="ARBA" id="ARBA00022741"/>
    </source>
</evidence>
<dbReference type="Pfam" id="PF21160">
    <property type="entry name" value="PrkC-like_PASTA-like"/>
    <property type="match status" value="1"/>
</dbReference>
<dbReference type="FunFam" id="1.10.510.10:FF:000021">
    <property type="entry name" value="Serine/threonine protein kinase"/>
    <property type="match status" value="1"/>
</dbReference>
<gene>
    <name evidence="18" type="primary">prkC</name>
    <name evidence="18" type="ORF">GCM10011351_03620</name>
</gene>
<dbReference type="InterPro" id="IPR000719">
    <property type="entry name" value="Prot_kinase_dom"/>
</dbReference>
<dbReference type="PROSITE" id="PS51178">
    <property type="entry name" value="PASTA"/>
    <property type="match status" value="3"/>
</dbReference>
<keyword evidence="4" id="KW-0808">Transferase</keyword>
<keyword evidence="2" id="KW-0723">Serine/threonine-protein kinase</keyword>
<evidence type="ECO:0000256" key="9">
    <source>
        <dbReference type="ARBA" id="ARBA00047899"/>
    </source>
</evidence>
<feature type="transmembrane region" description="Helical" evidence="15">
    <location>
        <begin position="347"/>
        <end position="372"/>
    </location>
</feature>